<dbReference type="RefSeq" id="WP_168145292.1">
    <property type="nucleotide sequence ID" value="NZ_CP038799.1"/>
</dbReference>
<dbReference type="KEGG" id="mfre:EXE63_32030"/>
<evidence type="ECO:0000256" key="4">
    <source>
        <dbReference type="ARBA" id="ARBA00022827"/>
    </source>
</evidence>
<feature type="domain" description="Acyl-CoA dehydrogenase/oxidase N-terminal" evidence="8">
    <location>
        <begin position="6"/>
        <end position="90"/>
    </location>
</feature>
<evidence type="ECO:0000256" key="5">
    <source>
        <dbReference type="ARBA" id="ARBA00023002"/>
    </source>
</evidence>
<evidence type="ECO:0000256" key="3">
    <source>
        <dbReference type="ARBA" id="ARBA00022630"/>
    </source>
</evidence>
<keyword evidence="4" id="KW-0274">FAD</keyword>
<dbReference type="InterPro" id="IPR036250">
    <property type="entry name" value="AcylCo_DH-like_C"/>
</dbReference>
<feature type="domain" description="Acyl-CoA dehydrogenase/oxidase C-terminal" evidence="6">
    <location>
        <begin position="594"/>
        <end position="733"/>
    </location>
</feature>
<dbReference type="GO" id="GO:0016627">
    <property type="term" value="F:oxidoreductase activity, acting on the CH-CH group of donors"/>
    <property type="evidence" value="ECO:0007669"/>
    <property type="project" value="InterPro"/>
</dbReference>
<dbReference type="GO" id="GO:0005886">
    <property type="term" value="C:plasma membrane"/>
    <property type="evidence" value="ECO:0007669"/>
    <property type="project" value="TreeGrafter"/>
</dbReference>
<evidence type="ECO:0000313" key="10">
    <source>
        <dbReference type="Proteomes" id="UP000501849"/>
    </source>
</evidence>
<dbReference type="Pfam" id="PF02770">
    <property type="entry name" value="Acyl-CoA_dh_M"/>
    <property type="match status" value="1"/>
</dbReference>
<dbReference type="Pfam" id="PF02771">
    <property type="entry name" value="Acyl-CoA_dh_N"/>
    <property type="match status" value="1"/>
</dbReference>
<dbReference type="Gene3D" id="1.20.140.10">
    <property type="entry name" value="Butyryl-CoA Dehydrogenase, subunit A, domain 3"/>
    <property type="match status" value="2"/>
</dbReference>
<dbReference type="PANTHER" id="PTHR43292">
    <property type="entry name" value="ACYL-COA DEHYDROGENASE"/>
    <property type="match status" value="1"/>
</dbReference>
<sequence length="740" mass="77200">MVVALTDEQIQLTDSMAGFARRHGGLELTRSQFEEIAAGARPDFWPTLVAQGLHAVHLPEEFGGQGGTLAEAACVIDAAGYGLLPGPLLPTVIAGAAVAAADPDGPAARVLLQAIGAGRTAALLLPGDGEIRATAGDAGWQLDGSAGPQLGLGSAEHLVVGATTEAGETRWFVLDAGAPGVTVRAQSPTDLTRDVGTLHCAGVTAGDVLTGMDEQTAQGIAVGLIAAEAAGIARWCVDNVVAYLKVREQFGRPIGAFQALQHKAATLFINSELAAASAWDAIRGADQSAVQHRIAAAGAAVGAIGRLPELVVDALTMFGAIGYTWEHDLHLYWKRAISLAAAIGPVTDWAGALGDPDLPGRDFAIELTEVEPEFRAGVAGALDAAAALRNEKPGRQNPEYAEYWTGPQRTALADAGLVAPHLPAPWGLDASPAQQLIIDEEYDKRPYLTRPSLGIAQWILPTVLTAGSDEQRDRFAVPTMRGQIGWCQLFSEPGAGSDLAALSTRATKVDGGWRINGQKVWTSSAQRADWGALLARTDPEAKKHKGIGYFLVDMTSPGIRVRPLRTASGDEHFNEVFFDDVFVPDGMLVGEPTAGWSHALATMANERVAIGAYVKLDKESELRTLARRAGPQDEVVRRALGEVRAATNAIGALAVRDTLGRLAGHGPGPASSVGKVGTALLVRRVTADALAFSGRAAMVGGGEQPAVGQSLMMPAEVIGGGTIEIQLNIIATMILGLPRN</sequence>
<dbReference type="InterPro" id="IPR006091">
    <property type="entry name" value="Acyl-CoA_Oxase/DH_mid-dom"/>
</dbReference>
<dbReference type="InterPro" id="IPR052161">
    <property type="entry name" value="Mycobact_Acyl-CoA_DH"/>
</dbReference>
<evidence type="ECO:0000256" key="2">
    <source>
        <dbReference type="ARBA" id="ARBA00009347"/>
    </source>
</evidence>
<dbReference type="EMBL" id="CP038799">
    <property type="protein sequence ID" value="QIV84995.1"/>
    <property type="molecule type" value="Genomic_DNA"/>
</dbReference>
<proteinExistence type="inferred from homology"/>
<dbReference type="SUPFAM" id="SSF56645">
    <property type="entry name" value="Acyl-CoA dehydrogenase NM domain-like"/>
    <property type="match status" value="2"/>
</dbReference>
<keyword evidence="3" id="KW-0285">Flavoprotein</keyword>
<dbReference type="Pfam" id="PF00441">
    <property type="entry name" value="Acyl-CoA_dh_1"/>
    <property type="match status" value="2"/>
</dbReference>
<keyword evidence="10" id="KW-1185">Reference proteome</keyword>
<evidence type="ECO:0000256" key="1">
    <source>
        <dbReference type="ARBA" id="ARBA00001974"/>
    </source>
</evidence>
<evidence type="ECO:0000313" key="9">
    <source>
        <dbReference type="EMBL" id="QIV84995.1"/>
    </source>
</evidence>
<dbReference type="PANTHER" id="PTHR43292:SF4">
    <property type="entry name" value="ACYL-COA DEHYDROGENASE FADE34"/>
    <property type="match status" value="1"/>
</dbReference>
<keyword evidence="5" id="KW-0560">Oxidoreductase</keyword>
<feature type="domain" description="Acyl-CoA dehydrogenase/oxidase C-terminal" evidence="6">
    <location>
        <begin position="224"/>
        <end position="340"/>
    </location>
</feature>
<dbReference type="InterPro" id="IPR009100">
    <property type="entry name" value="AcylCoA_DH/oxidase_NM_dom_sf"/>
</dbReference>
<dbReference type="InterPro" id="IPR037069">
    <property type="entry name" value="AcylCoA_DH/ox_N_sf"/>
</dbReference>
<dbReference type="InterPro" id="IPR046373">
    <property type="entry name" value="Acyl-CoA_Oxase/DH_mid-dom_sf"/>
</dbReference>
<dbReference type="Proteomes" id="UP000501849">
    <property type="component" value="Chromosome"/>
</dbReference>
<gene>
    <name evidence="9" type="ORF">EXE63_32030</name>
</gene>
<dbReference type="InterPro" id="IPR013786">
    <property type="entry name" value="AcylCoA_DH/ox_N"/>
</dbReference>
<accession>A0A6H0SF95</accession>
<evidence type="ECO:0000259" key="7">
    <source>
        <dbReference type="Pfam" id="PF02770"/>
    </source>
</evidence>
<dbReference type="InterPro" id="IPR009075">
    <property type="entry name" value="AcylCo_DH/oxidase_C"/>
</dbReference>
<dbReference type="Gene3D" id="1.10.540.10">
    <property type="entry name" value="Acyl-CoA dehydrogenase/oxidase, N-terminal domain"/>
    <property type="match status" value="2"/>
</dbReference>
<name>A0A6H0SF95_9MYCO</name>
<reference evidence="9 10" key="1">
    <citation type="submission" date="2019-04" db="EMBL/GenBank/DDBJ databases">
        <title>Draft, Whole-Genome Sequence of the Anthracene-degrading Mycobacterium frederiksbergense LB501T, Isolated from a Polycyclic Aromatic Hydrocarbon (PAH)-Contaminated Soil.</title>
        <authorList>
            <person name="Augelletti F."/>
        </authorList>
    </citation>
    <scope>NUCLEOTIDE SEQUENCE [LARGE SCALE GENOMIC DNA]</scope>
    <source>
        <strain evidence="9 10">LB 501T</strain>
    </source>
</reference>
<dbReference type="AlphaFoldDB" id="A0A6H0SF95"/>
<dbReference type="SUPFAM" id="SSF47203">
    <property type="entry name" value="Acyl-CoA dehydrogenase C-terminal domain-like"/>
    <property type="match status" value="2"/>
</dbReference>
<organism evidence="9 10">
    <name type="scientific">Mycolicibacterium frederiksbergense</name>
    <dbReference type="NCBI Taxonomy" id="117567"/>
    <lineage>
        <taxon>Bacteria</taxon>
        <taxon>Bacillati</taxon>
        <taxon>Actinomycetota</taxon>
        <taxon>Actinomycetes</taxon>
        <taxon>Mycobacteriales</taxon>
        <taxon>Mycobacteriaceae</taxon>
        <taxon>Mycolicibacterium</taxon>
    </lineage>
</organism>
<comment type="similarity">
    <text evidence="2">Belongs to the acyl-CoA dehydrogenase family.</text>
</comment>
<dbReference type="Gene3D" id="2.40.110.10">
    <property type="entry name" value="Butyryl-CoA Dehydrogenase, subunit A, domain 2"/>
    <property type="match status" value="2"/>
</dbReference>
<protein>
    <submittedName>
        <fullName evidence="9">Acyl-CoA dehydrogenase</fullName>
    </submittedName>
</protein>
<evidence type="ECO:0000259" key="6">
    <source>
        <dbReference type="Pfam" id="PF00441"/>
    </source>
</evidence>
<feature type="domain" description="Acyl-CoA oxidase/dehydrogenase middle" evidence="7">
    <location>
        <begin position="487"/>
        <end position="581"/>
    </location>
</feature>
<dbReference type="GO" id="GO:0050660">
    <property type="term" value="F:flavin adenine dinucleotide binding"/>
    <property type="evidence" value="ECO:0007669"/>
    <property type="project" value="InterPro"/>
</dbReference>
<comment type="cofactor">
    <cofactor evidence="1">
        <name>FAD</name>
        <dbReference type="ChEBI" id="CHEBI:57692"/>
    </cofactor>
</comment>
<evidence type="ECO:0000259" key="8">
    <source>
        <dbReference type="Pfam" id="PF02771"/>
    </source>
</evidence>
<dbReference type="FunFam" id="2.40.110.10:FF:000011">
    <property type="entry name" value="Acyl-CoA dehydrogenase FadE34"/>
    <property type="match status" value="1"/>
</dbReference>